<evidence type="ECO:0000256" key="6">
    <source>
        <dbReference type="ARBA" id="ARBA00022759"/>
    </source>
</evidence>
<keyword evidence="5" id="KW-0540">Nuclease</keyword>
<dbReference type="STRING" id="71784.A0A1Y2BB38"/>
<dbReference type="InterPro" id="IPR016848">
    <property type="entry name" value="RNase_P/MRP_Rpp29-subunit"/>
</dbReference>
<dbReference type="Gene3D" id="2.30.30.210">
    <property type="entry name" value="Ribonuclease P/MRP, subunit p29"/>
    <property type="match status" value="1"/>
</dbReference>
<dbReference type="GO" id="GO:0030677">
    <property type="term" value="C:ribonuclease P complex"/>
    <property type="evidence" value="ECO:0007669"/>
    <property type="project" value="InterPro"/>
</dbReference>
<dbReference type="OrthoDB" id="124041at2759"/>
<dbReference type="InterPro" id="IPR023538">
    <property type="entry name" value="RNP1"/>
</dbReference>
<dbReference type="InterPro" id="IPR036980">
    <property type="entry name" value="RNase_P/MRP_Rpp29_sf"/>
</dbReference>
<name>A0A1Y2BB38_9TREE</name>
<comment type="similarity">
    <text evidence="2">Belongs to the eukaryotic/archaeal RNase P protein component 1 family.</text>
</comment>
<evidence type="ECO:0000256" key="4">
    <source>
        <dbReference type="ARBA" id="ARBA00022694"/>
    </source>
</evidence>
<feature type="compositionally biased region" description="Basic residues" evidence="8">
    <location>
        <begin position="346"/>
        <end position="356"/>
    </location>
</feature>
<evidence type="ECO:0000256" key="2">
    <source>
        <dbReference type="ARBA" id="ARBA00006181"/>
    </source>
</evidence>
<dbReference type="InParanoid" id="A0A1Y2BB38"/>
<dbReference type="EMBL" id="MCFC01000012">
    <property type="protein sequence ID" value="ORY31926.1"/>
    <property type="molecule type" value="Genomic_DNA"/>
</dbReference>
<keyword evidence="3" id="KW-0963">Cytoplasm</keyword>
<accession>A0A1Y2BB38</accession>
<evidence type="ECO:0000313" key="10">
    <source>
        <dbReference type="Proteomes" id="UP000193986"/>
    </source>
</evidence>
<gene>
    <name evidence="9" type="ORF">BCR39DRAFT_524636</name>
</gene>
<feature type="compositionally biased region" description="Polar residues" evidence="8">
    <location>
        <begin position="80"/>
        <end position="91"/>
    </location>
</feature>
<feature type="compositionally biased region" description="Basic and acidic residues" evidence="8">
    <location>
        <begin position="99"/>
        <end position="128"/>
    </location>
</feature>
<dbReference type="GO" id="GO:0005634">
    <property type="term" value="C:nucleus"/>
    <property type="evidence" value="ECO:0007669"/>
    <property type="project" value="UniProtKB-SubCell"/>
</dbReference>
<dbReference type="InterPro" id="IPR002730">
    <property type="entry name" value="Rpp29/RNP1"/>
</dbReference>
<dbReference type="PANTHER" id="PTHR13348:SF0">
    <property type="entry name" value="RIBONUCLEASE P PROTEIN SUBUNIT P29"/>
    <property type="match status" value="1"/>
</dbReference>
<dbReference type="GO" id="GO:0001682">
    <property type="term" value="P:tRNA 5'-leader removal"/>
    <property type="evidence" value="ECO:0007669"/>
    <property type="project" value="InterPro"/>
</dbReference>
<evidence type="ECO:0000256" key="3">
    <source>
        <dbReference type="ARBA" id="ARBA00022490"/>
    </source>
</evidence>
<dbReference type="SMART" id="SM00538">
    <property type="entry name" value="POP4"/>
    <property type="match status" value="1"/>
</dbReference>
<dbReference type="GO" id="GO:0000172">
    <property type="term" value="C:ribonuclease MRP complex"/>
    <property type="evidence" value="ECO:0007669"/>
    <property type="project" value="InterPro"/>
</dbReference>
<comment type="subcellular location">
    <subcellularLocation>
        <location evidence="1">Nucleus</location>
    </subcellularLocation>
</comment>
<feature type="compositionally biased region" description="Basic and acidic residues" evidence="8">
    <location>
        <begin position="332"/>
        <end position="345"/>
    </location>
</feature>
<keyword evidence="4" id="KW-0819">tRNA processing</keyword>
<dbReference type="GO" id="GO:0033204">
    <property type="term" value="F:ribonuclease P RNA binding"/>
    <property type="evidence" value="ECO:0007669"/>
    <property type="project" value="InterPro"/>
</dbReference>
<dbReference type="GO" id="GO:0016787">
    <property type="term" value="F:hydrolase activity"/>
    <property type="evidence" value="ECO:0007669"/>
    <property type="project" value="UniProtKB-KW"/>
</dbReference>
<dbReference type="GO" id="GO:0006364">
    <property type="term" value="P:rRNA processing"/>
    <property type="evidence" value="ECO:0007669"/>
    <property type="project" value="TreeGrafter"/>
</dbReference>
<dbReference type="GO" id="GO:0004519">
    <property type="term" value="F:endonuclease activity"/>
    <property type="evidence" value="ECO:0007669"/>
    <property type="project" value="UniProtKB-KW"/>
</dbReference>
<keyword evidence="7" id="KW-0378">Hydrolase</keyword>
<dbReference type="HAMAP" id="MF_00754">
    <property type="entry name" value="RNase_P_1"/>
    <property type="match status" value="1"/>
</dbReference>
<reference evidence="9 10" key="1">
    <citation type="submission" date="2016-07" db="EMBL/GenBank/DDBJ databases">
        <title>Pervasive Adenine N6-methylation of Active Genes in Fungi.</title>
        <authorList>
            <consortium name="DOE Joint Genome Institute"/>
            <person name="Mondo S.J."/>
            <person name="Dannebaum R.O."/>
            <person name="Kuo R.C."/>
            <person name="Labutti K."/>
            <person name="Haridas S."/>
            <person name="Kuo A."/>
            <person name="Salamov A."/>
            <person name="Ahrendt S.R."/>
            <person name="Lipzen A."/>
            <person name="Sullivan W."/>
            <person name="Andreopoulos W.B."/>
            <person name="Clum A."/>
            <person name="Lindquist E."/>
            <person name="Daum C."/>
            <person name="Ramamoorthy G.K."/>
            <person name="Gryganskyi A."/>
            <person name="Culley D."/>
            <person name="Magnuson J.K."/>
            <person name="James T.Y."/>
            <person name="O'Malley M.A."/>
            <person name="Stajich J.E."/>
            <person name="Spatafora J.W."/>
            <person name="Visel A."/>
            <person name="Grigoriev I.V."/>
        </authorList>
    </citation>
    <scope>NUCLEOTIDE SEQUENCE [LARGE SCALE GENOMIC DNA]</scope>
    <source>
        <strain evidence="9 10">68-887.2</strain>
    </source>
</reference>
<dbReference type="InterPro" id="IPR023534">
    <property type="entry name" value="Rof/RNase_P-like"/>
</dbReference>
<keyword evidence="10" id="KW-1185">Reference proteome</keyword>
<feature type="region of interest" description="Disordered" evidence="8">
    <location>
        <begin position="1"/>
        <end position="30"/>
    </location>
</feature>
<comment type="caution">
    <text evidence="9">The sequence shown here is derived from an EMBL/GenBank/DDBJ whole genome shotgun (WGS) entry which is preliminary data.</text>
</comment>
<proteinExistence type="inferred from homology"/>
<dbReference type="PANTHER" id="PTHR13348">
    <property type="entry name" value="RIBONUCLEASE P SUBUNIT P29"/>
    <property type="match status" value="1"/>
</dbReference>
<dbReference type="Proteomes" id="UP000193986">
    <property type="component" value="Unassembled WGS sequence"/>
</dbReference>
<evidence type="ECO:0000256" key="8">
    <source>
        <dbReference type="SAM" id="MobiDB-lite"/>
    </source>
</evidence>
<evidence type="ECO:0000256" key="1">
    <source>
        <dbReference type="ARBA" id="ARBA00004123"/>
    </source>
</evidence>
<sequence length="368" mass="40028">MSRPGPSAGSSRNPSAGIATPPDPNQIQDVYRPLAAQIKKPLTEYLPPGVTQPPPLADLLSLDTTTYASRLAGKTFLLSQQEAGSGSTSSLVKGKKRNRGDPALRQRVREETEGRQRDREELGVEGIRKARKRTGGGSVTKRGAIIDYNALKPLYHLHIIYLSTLLNLPPLPVPLPQPLPTLPNGLSADSIHSKLVKADFTGIHLSILSSRCPSLISLAGIVIEETASTFRLVSPDNRVRIIPKDGTQFQLSIPAYAPSMPEPSQDGEMPDSPDMEGFLASCPRLEMTLLGSAFGFRSGDRAGRKFRPAQGEDGSGWGFEWLRGEWKDTLDLVDSPKEVHPDEKGKGKKKRGKARRKDPPAWGALQIQ</sequence>
<evidence type="ECO:0000256" key="5">
    <source>
        <dbReference type="ARBA" id="ARBA00022722"/>
    </source>
</evidence>
<evidence type="ECO:0000256" key="7">
    <source>
        <dbReference type="ARBA" id="ARBA00022801"/>
    </source>
</evidence>
<protein>
    <submittedName>
        <fullName evidence="9">Uncharacterized protein</fullName>
    </submittedName>
</protein>
<dbReference type="SUPFAM" id="SSF101744">
    <property type="entry name" value="Rof/RNase P subunit-like"/>
    <property type="match status" value="1"/>
</dbReference>
<keyword evidence="6" id="KW-0255">Endonuclease</keyword>
<feature type="region of interest" description="Disordered" evidence="8">
    <location>
        <begin position="332"/>
        <end position="368"/>
    </location>
</feature>
<dbReference type="AlphaFoldDB" id="A0A1Y2BB38"/>
<feature type="region of interest" description="Disordered" evidence="8">
    <location>
        <begin position="80"/>
        <end position="136"/>
    </location>
</feature>
<organism evidence="9 10">
    <name type="scientific">Naematelia encephala</name>
    <dbReference type="NCBI Taxonomy" id="71784"/>
    <lineage>
        <taxon>Eukaryota</taxon>
        <taxon>Fungi</taxon>
        <taxon>Dikarya</taxon>
        <taxon>Basidiomycota</taxon>
        <taxon>Agaricomycotina</taxon>
        <taxon>Tremellomycetes</taxon>
        <taxon>Tremellales</taxon>
        <taxon>Naemateliaceae</taxon>
        <taxon>Naematelia</taxon>
    </lineage>
</organism>
<evidence type="ECO:0000313" key="9">
    <source>
        <dbReference type="EMBL" id="ORY31926.1"/>
    </source>
</evidence>
<dbReference type="Pfam" id="PF01868">
    <property type="entry name" value="RNase_P-MRP_p29"/>
    <property type="match status" value="1"/>
</dbReference>